<sequence>MKVAGNIISRLQKIEKVEKVERFRLSLQLIGLAIFIYFGSQSTFYVVLLSVPVALLFGPVYCGWMCPRGMFQNIIGSMGKRVLGKRYNKLIPKRIHKPLLYFRYVVLLFLLTALVLYELQLIDDSLMESVVIDGLLVIMVVSILLSFFVDRAACRYFCKEGAAASLTNLVKIRKIKRDASLCNSCGICDRVCPMWIDVSKKDVVRDTACISCMKCVQKCPVDALRVE</sequence>
<dbReference type="PANTHER" id="PTHR30176:SF3">
    <property type="entry name" value="FERREDOXIN-TYPE PROTEIN NAPH"/>
    <property type="match status" value="1"/>
</dbReference>
<feature type="transmembrane region" description="Helical" evidence="7">
    <location>
        <begin position="44"/>
        <end position="64"/>
    </location>
</feature>
<keyword evidence="1" id="KW-0813">Transport</keyword>
<evidence type="ECO:0000256" key="6">
    <source>
        <dbReference type="ARBA" id="ARBA00023014"/>
    </source>
</evidence>
<evidence type="ECO:0000256" key="4">
    <source>
        <dbReference type="ARBA" id="ARBA00022982"/>
    </source>
</evidence>
<dbReference type="SUPFAM" id="SSF54862">
    <property type="entry name" value="4Fe-4S ferredoxins"/>
    <property type="match status" value="1"/>
</dbReference>
<dbReference type="Proteomes" id="UP001056766">
    <property type="component" value="Unassembled WGS sequence"/>
</dbReference>
<dbReference type="GO" id="GO:0051539">
    <property type="term" value="F:4 iron, 4 sulfur cluster binding"/>
    <property type="evidence" value="ECO:0007669"/>
    <property type="project" value="UniProtKB-KW"/>
</dbReference>
<evidence type="ECO:0000259" key="8">
    <source>
        <dbReference type="PROSITE" id="PS51379"/>
    </source>
</evidence>
<reference evidence="9" key="1">
    <citation type="journal article" date="2021" name="mSystems">
        <title>Bacteria and Archaea Synergistically Convert Glycine Betaine to Biogenic Methane in the Formosa Cold Seep of the South China Sea.</title>
        <authorList>
            <person name="Li L."/>
            <person name="Zhang W."/>
            <person name="Zhang S."/>
            <person name="Song L."/>
            <person name="Sun Q."/>
            <person name="Zhang H."/>
            <person name="Xiang H."/>
            <person name="Dong X."/>
        </authorList>
    </citation>
    <scope>NUCLEOTIDE SEQUENCE</scope>
    <source>
        <strain evidence="9">LLY</strain>
    </source>
</reference>
<protein>
    <submittedName>
        <fullName evidence="9">4Fe-4S binding protein</fullName>
    </submittedName>
</protein>
<gene>
    <name evidence="9" type="ORF">KDK67_12730</name>
</gene>
<keyword evidence="5" id="KW-0408">Iron</keyword>
<comment type="caution">
    <text evidence="9">The sequence shown here is derived from an EMBL/GenBank/DDBJ whole genome shotgun (WGS) entry which is preliminary data.</text>
</comment>
<evidence type="ECO:0000313" key="9">
    <source>
        <dbReference type="EMBL" id="MCM1987830.1"/>
    </source>
</evidence>
<evidence type="ECO:0000256" key="5">
    <source>
        <dbReference type="ARBA" id="ARBA00023004"/>
    </source>
</evidence>
<dbReference type="Pfam" id="PF13237">
    <property type="entry name" value="Fer4_10"/>
    <property type="match status" value="1"/>
</dbReference>
<dbReference type="Pfam" id="PF12801">
    <property type="entry name" value="Fer4_5"/>
    <property type="match status" value="2"/>
</dbReference>
<feature type="domain" description="4Fe-4S ferredoxin-type" evidence="8">
    <location>
        <begin position="173"/>
        <end position="193"/>
    </location>
</feature>
<evidence type="ECO:0000256" key="1">
    <source>
        <dbReference type="ARBA" id="ARBA00022448"/>
    </source>
</evidence>
<keyword evidence="4" id="KW-0249">Electron transport</keyword>
<keyword evidence="3" id="KW-0479">Metal-binding</keyword>
<dbReference type="Gene3D" id="3.30.70.20">
    <property type="match status" value="1"/>
</dbReference>
<dbReference type="InterPro" id="IPR017896">
    <property type="entry name" value="4Fe4S_Fe-S-bd"/>
</dbReference>
<keyword evidence="7" id="KW-0812">Transmembrane</keyword>
<evidence type="ECO:0000256" key="2">
    <source>
        <dbReference type="ARBA" id="ARBA00022485"/>
    </source>
</evidence>
<keyword evidence="6" id="KW-0411">Iron-sulfur</keyword>
<evidence type="ECO:0000313" key="10">
    <source>
        <dbReference type="Proteomes" id="UP001056766"/>
    </source>
</evidence>
<keyword evidence="7" id="KW-0472">Membrane</keyword>
<dbReference type="GO" id="GO:0016491">
    <property type="term" value="F:oxidoreductase activity"/>
    <property type="evidence" value="ECO:0007669"/>
    <property type="project" value="UniProtKB-ARBA"/>
</dbReference>
<dbReference type="GO" id="GO:0005886">
    <property type="term" value="C:plasma membrane"/>
    <property type="evidence" value="ECO:0007669"/>
    <property type="project" value="TreeGrafter"/>
</dbReference>
<dbReference type="EMBL" id="JAGSOI010000078">
    <property type="protein sequence ID" value="MCM1987830.1"/>
    <property type="molecule type" value="Genomic_DNA"/>
</dbReference>
<feature type="transmembrane region" description="Helical" evidence="7">
    <location>
        <begin position="99"/>
        <end position="117"/>
    </location>
</feature>
<name>A0A9E4ZHY5_9EURY</name>
<dbReference type="GO" id="GO:0046872">
    <property type="term" value="F:metal ion binding"/>
    <property type="evidence" value="ECO:0007669"/>
    <property type="project" value="UniProtKB-KW"/>
</dbReference>
<feature type="domain" description="4Fe-4S ferredoxin-type" evidence="8">
    <location>
        <begin position="200"/>
        <end position="227"/>
    </location>
</feature>
<feature type="transmembrane region" description="Helical" evidence="7">
    <location>
        <begin position="21"/>
        <end position="38"/>
    </location>
</feature>
<dbReference type="InterPro" id="IPR017900">
    <property type="entry name" value="4Fe4S_Fe_S_CS"/>
</dbReference>
<reference evidence="9" key="2">
    <citation type="submission" date="2021-04" db="EMBL/GenBank/DDBJ databases">
        <authorList>
            <person name="Dong X."/>
        </authorList>
    </citation>
    <scope>NUCLEOTIDE SEQUENCE</scope>
    <source>
        <strain evidence="9">LLY</strain>
    </source>
</reference>
<keyword evidence="10" id="KW-1185">Reference proteome</keyword>
<keyword evidence="2" id="KW-0004">4Fe-4S</keyword>
<dbReference type="PANTHER" id="PTHR30176">
    <property type="entry name" value="FERREDOXIN-TYPE PROTEIN NAPH"/>
    <property type="match status" value="1"/>
</dbReference>
<dbReference type="AlphaFoldDB" id="A0A9E4ZHY5"/>
<proteinExistence type="predicted"/>
<dbReference type="PROSITE" id="PS51379">
    <property type="entry name" value="4FE4S_FER_2"/>
    <property type="match status" value="2"/>
</dbReference>
<dbReference type="PROSITE" id="PS00198">
    <property type="entry name" value="4FE4S_FER_1"/>
    <property type="match status" value="1"/>
</dbReference>
<evidence type="ECO:0000256" key="7">
    <source>
        <dbReference type="SAM" id="Phobius"/>
    </source>
</evidence>
<dbReference type="InterPro" id="IPR051684">
    <property type="entry name" value="Electron_Trans/Redox"/>
</dbReference>
<accession>A0A9E4ZHY5</accession>
<feature type="transmembrane region" description="Helical" evidence="7">
    <location>
        <begin position="129"/>
        <end position="149"/>
    </location>
</feature>
<keyword evidence="7" id="KW-1133">Transmembrane helix</keyword>
<organism evidence="9 10">
    <name type="scientific">Methanococcoides seepicolus</name>
    <dbReference type="NCBI Taxonomy" id="2828780"/>
    <lineage>
        <taxon>Archaea</taxon>
        <taxon>Methanobacteriati</taxon>
        <taxon>Methanobacteriota</taxon>
        <taxon>Stenosarchaea group</taxon>
        <taxon>Methanomicrobia</taxon>
        <taxon>Methanosarcinales</taxon>
        <taxon>Methanosarcinaceae</taxon>
        <taxon>Methanococcoides</taxon>
    </lineage>
</organism>
<evidence type="ECO:0000256" key="3">
    <source>
        <dbReference type="ARBA" id="ARBA00022723"/>
    </source>
</evidence>